<evidence type="ECO:0000256" key="6">
    <source>
        <dbReference type="SAM" id="MobiDB-lite"/>
    </source>
</evidence>
<organism evidence="9 10">
    <name type="scientific">Rosa chinensis</name>
    <name type="common">China rose</name>
    <dbReference type="NCBI Taxonomy" id="74649"/>
    <lineage>
        <taxon>Eukaryota</taxon>
        <taxon>Viridiplantae</taxon>
        <taxon>Streptophyta</taxon>
        <taxon>Embryophyta</taxon>
        <taxon>Tracheophyta</taxon>
        <taxon>Spermatophyta</taxon>
        <taxon>Magnoliopsida</taxon>
        <taxon>eudicotyledons</taxon>
        <taxon>Gunneridae</taxon>
        <taxon>Pentapetalae</taxon>
        <taxon>rosids</taxon>
        <taxon>fabids</taxon>
        <taxon>Rosales</taxon>
        <taxon>Rosaceae</taxon>
        <taxon>Rosoideae</taxon>
        <taxon>Rosoideae incertae sedis</taxon>
        <taxon>Rosa</taxon>
    </lineage>
</organism>
<dbReference type="GO" id="GO:0008234">
    <property type="term" value="F:cysteine-type peptidase activity"/>
    <property type="evidence" value="ECO:0007669"/>
    <property type="project" value="UniProtKB-KW"/>
</dbReference>
<dbReference type="InterPro" id="IPR025660">
    <property type="entry name" value="Pept_his_AS"/>
</dbReference>
<dbReference type="OMA" id="EDREGKC"/>
<feature type="region of interest" description="Disordered" evidence="6">
    <location>
        <begin position="275"/>
        <end position="301"/>
    </location>
</feature>
<evidence type="ECO:0000313" key="9">
    <source>
        <dbReference type="EMBL" id="PRQ31609.1"/>
    </source>
</evidence>
<accession>A0A2P6QBQ6</accession>
<dbReference type="SMART" id="SM00645">
    <property type="entry name" value="Pept_C1"/>
    <property type="match status" value="1"/>
</dbReference>
<dbReference type="Gene3D" id="3.90.70.10">
    <property type="entry name" value="Cysteine proteinases"/>
    <property type="match status" value="1"/>
</dbReference>
<evidence type="ECO:0000256" key="7">
    <source>
        <dbReference type="SAM" id="SignalP"/>
    </source>
</evidence>
<evidence type="ECO:0000256" key="3">
    <source>
        <dbReference type="ARBA" id="ARBA00022801"/>
    </source>
</evidence>
<feature type="chain" id="PRO_5018555538" evidence="7">
    <location>
        <begin position="17"/>
        <end position="301"/>
    </location>
</feature>
<dbReference type="Gramene" id="PRQ31609">
    <property type="protein sequence ID" value="PRQ31609"/>
    <property type="gene ID" value="RchiOBHm_Chr5g0037381"/>
</dbReference>
<sequence>MFLIVTLFFLPLFAEATPRMPPTKPSSINTTTTLSSNSSFNFRYKSLNLNDLPTEIDWVKERLVTPVKDQLGCGSCWAFAAVAAVEGIAQRATGELRVLSEQQLLDCSRDFGTNGCRGSGHRLKAFNYIKEHGVAYSDKYPYKGTDTQACDNTTVSYPAATITGYERVPNNEMDLIRAVANQPVTASVFTCDEFNYYTGGYIFEDREGKCNFDIDKANHAITIVGYGTENGVDYWKIKNSWGEDWGDKGYMKMRRNVATKPEGICGIASAPIYPTDDIAPSRSNPEGPSKIVGGPGQTPEG</sequence>
<dbReference type="InterPro" id="IPR000169">
    <property type="entry name" value="Pept_cys_AS"/>
</dbReference>
<comment type="caution">
    <text evidence="9">The sequence shown here is derived from an EMBL/GenBank/DDBJ whole genome shotgun (WGS) entry which is preliminary data.</text>
</comment>
<dbReference type="AlphaFoldDB" id="A0A2P6QBQ6"/>
<keyword evidence="7" id="KW-0732">Signal</keyword>
<evidence type="ECO:0000256" key="5">
    <source>
        <dbReference type="ARBA" id="ARBA00023157"/>
    </source>
</evidence>
<dbReference type="EMBL" id="PDCK01000043">
    <property type="protein sequence ID" value="PRQ31609.1"/>
    <property type="molecule type" value="Genomic_DNA"/>
</dbReference>
<dbReference type="PANTHER" id="PTHR12411">
    <property type="entry name" value="CYSTEINE PROTEASE FAMILY C1-RELATED"/>
    <property type="match status" value="1"/>
</dbReference>
<dbReference type="STRING" id="74649.A0A2P6QBQ6"/>
<gene>
    <name evidence="9" type="ORF">RchiOBHm_Chr5g0037381</name>
</gene>
<dbReference type="PROSITE" id="PS00639">
    <property type="entry name" value="THIOL_PROTEASE_HIS"/>
    <property type="match status" value="1"/>
</dbReference>
<dbReference type="Pfam" id="PF00112">
    <property type="entry name" value="Peptidase_C1"/>
    <property type="match status" value="1"/>
</dbReference>
<keyword evidence="3 9" id="KW-0378">Hydrolase</keyword>
<dbReference type="PROSITE" id="PS00139">
    <property type="entry name" value="THIOL_PROTEASE_CYS"/>
    <property type="match status" value="1"/>
</dbReference>
<dbReference type="Proteomes" id="UP000238479">
    <property type="component" value="Chromosome 5"/>
</dbReference>
<evidence type="ECO:0000256" key="2">
    <source>
        <dbReference type="ARBA" id="ARBA00022670"/>
    </source>
</evidence>
<name>A0A2P6QBQ6_ROSCH</name>
<dbReference type="InterPro" id="IPR038765">
    <property type="entry name" value="Papain-like_cys_pep_sf"/>
</dbReference>
<dbReference type="InterPro" id="IPR013128">
    <property type="entry name" value="Peptidase_C1A"/>
</dbReference>
<keyword evidence="5" id="KW-1015">Disulfide bond</keyword>
<keyword evidence="2" id="KW-0645">Protease</keyword>
<reference evidence="9 10" key="1">
    <citation type="journal article" date="2018" name="Nat. Genet.">
        <title>The Rosa genome provides new insights in the design of modern roses.</title>
        <authorList>
            <person name="Bendahmane M."/>
        </authorList>
    </citation>
    <scope>NUCLEOTIDE SEQUENCE [LARGE SCALE GENOMIC DNA]</scope>
    <source>
        <strain evidence="10">cv. Old Blush</strain>
    </source>
</reference>
<protein>
    <submittedName>
        <fullName evidence="9">Putative zingipain</fullName>
        <ecNumber evidence="9">3.4.22.67</ecNumber>
    </submittedName>
</protein>
<dbReference type="GO" id="GO:0006508">
    <property type="term" value="P:proteolysis"/>
    <property type="evidence" value="ECO:0007669"/>
    <property type="project" value="UniProtKB-KW"/>
</dbReference>
<evidence type="ECO:0000259" key="8">
    <source>
        <dbReference type="SMART" id="SM00645"/>
    </source>
</evidence>
<evidence type="ECO:0000256" key="4">
    <source>
        <dbReference type="ARBA" id="ARBA00022807"/>
    </source>
</evidence>
<dbReference type="SUPFAM" id="SSF54001">
    <property type="entry name" value="Cysteine proteinases"/>
    <property type="match status" value="1"/>
</dbReference>
<dbReference type="InterPro" id="IPR039417">
    <property type="entry name" value="Peptidase_C1A_papain-like"/>
</dbReference>
<keyword evidence="4" id="KW-0788">Thiol protease</keyword>
<feature type="domain" description="Peptidase C1A papain C-terminal" evidence="8">
    <location>
        <begin position="52"/>
        <end position="275"/>
    </location>
</feature>
<dbReference type="PRINTS" id="PR00705">
    <property type="entry name" value="PAPAIN"/>
</dbReference>
<dbReference type="InterPro" id="IPR000668">
    <property type="entry name" value="Peptidase_C1A_C"/>
</dbReference>
<dbReference type="EC" id="3.4.22.67" evidence="9"/>
<evidence type="ECO:0000256" key="1">
    <source>
        <dbReference type="ARBA" id="ARBA00008455"/>
    </source>
</evidence>
<keyword evidence="10" id="KW-1185">Reference proteome</keyword>
<evidence type="ECO:0000313" key="10">
    <source>
        <dbReference type="Proteomes" id="UP000238479"/>
    </source>
</evidence>
<proteinExistence type="inferred from homology"/>
<feature type="signal peptide" evidence="7">
    <location>
        <begin position="1"/>
        <end position="16"/>
    </location>
</feature>
<comment type="similarity">
    <text evidence="1">Belongs to the peptidase C1 family.</text>
</comment>
<dbReference type="CDD" id="cd02248">
    <property type="entry name" value="Peptidase_C1A"/>
    <property type="match status" value="1"/>
</dbReference>